<dbReference type="HOGENOM" id="CLU_2946023_0_0_1"/>
<protein>
    <submittedName>
        <fullName evidence="1">Uncharacterized protein</fullName>
    </submittedName>
</protein>
<proteinExistence type="predicted"/>
<keyword evidence="2" id="KW-1185">Reference proteome</keyword>
<reference evidence="1 2" key="1">
    <citation type="journal article" date="2006" name="Science">
        <title>The genome of black cottonwood, Populus trichocarpa (Torr. &amp; Gray).</title>
        <authorList>
            <person name="Tuskan G.A."/>
            <person name="Difazio S."/>
            <person name="Jansson S."/>
            <person name="Bohlmann J."/>
            <person name="Grigoriev I."/>
            <person name="Hellsten U."/>
            <person name="Putnam N."/>
            <person name="Ralph S."/>
            <person name="Rombauts S."/>
            <person name="Salamov A."/>
            <person name="Schein J."/>
            <person name="Sterck L."/>
            <person name="Aerts A."/>
            <person name="Bhalerao R.R."/>
            <person name="Bhalerao R.P."/>
            <person name="Blaudez D."/>
            <person name="Boerjan W."/>
            <person name="Brun A."/>
            <person name="Brunner A."/>
            <person name="Busov V."/>
            <person name="Campbell M."/>
            <person name="Carlson J."/>
            <person name="Chalot M."/>
            <person name="Chapman J."/>
            <person name="Chen G.L."/>
            <person name="Cooper D."/>
            <person name="Coutinho P.M."/>
            <person name="Couturier J."/>
            <person name="Covert S."/>
            <person name="Cronk Q."/>
            <person name="Cunningham R."/>
            <person name="Davis J."/>
            <person name="Degroeve S."/>
            <person name="Dejardin A."/>
            <person name="Depamphilis C."/>
            <person name="Detter J."/>
            <person name="Dirks B."/>
            <person name="Dubchak I."/>
            <person name="Duplessis S."/>
            <person name="Ehlting J."/>
            <person name="Ellis B."/>
            <person name="Gendler K."/>
            <person name="Goodstein D."/>
            <person name="Gribskov M."/>
            <person name="Grimwood J."/>
            <person name="Groover A."/>
            <person name="Gunter L."/>
            <person name="Hamberger B."/>
            <person name="Heinze B."/>
            <person name="Helariutta Y."/>
            <person name="Henrissat B."/>
            <person name="Holligan D."/>
            <person name="Holt R."/>
            <person name="Huang W."/>
            <person name="Islam-Faridi N."/>
            <person name="Jones S."/>
            <person name="Jones-Rhoades M."/>
            <person name="Jorgensen R."/>
            <person name="Joshi C."/>
            <person name="Kangasjarvi J."/>
            <person name="Karlsson J."/>
            <person name="Kelleher C."/>
            <person name="Kirkpatrick R."/>
            <person name="Kirst M."/>
            <person name="Kohler A."/>
            <person name="Kalluri U."/>
            <person name="Larimer F."/>
            <person name="Leebens-Mack J."/>
            <person name="Leple J.C."/>
            <person name="Locascio P."/>
            <person name="Lou Y."/>
            <person name="Lucas S."/>
            <person name="Martin F."/>
            <person name="Montanini B."/>
            <person name="Napoli C."/>
            <person name="Nelson D.R."/>
            <person name="Nelson C."/>
            <person name="Nieminen K."/>
            <person name="Nilsson O."/>
            <person name="Pereda V."/>
            <person name="Peter G."/>
            <person name="Philippe R."/>
            <person name="Pilate G."/>
            <person name="Poliakov A."/>
            <person name="Razumovskaya J."/>
            <person name="Richardson P."/>
            <person name="Rinaldi C."/>
            <person name="Ritland K."/>
            <person name="Rouze P."/>
            <person name="Ryaboy D."/>
            <person name="Schmutz J."/>
            <person name="Schrader J."/>
            <person name="Segerman B."/>
            <person name="Shin H."/>
            <person name="Siddiqui A."/>
            <person name="Sterky F."/>
            <person name="Terry A."/>
            <person name="Tsai C.J."/>
            <person name="Uberbacher E."/>
            <person name="Unneberg P."/>
            <person name="Vahala J."/>
            <person name="Wall K."/>
            <person name="Wessler S."/>
            <person name="Yang G."/>
            <person name="Yin T."/>
            <person name="Douglas C."/>
            <person name="Marra M."/>
            <person name="Sandberg G."/>
            <person name="Van de Peer Y."/>
            <person name="Rokhsar D."/>
        </authorList>
    </citation>
    <scope>NUCLEOTIDE SEQUENCE [LARGE SCALE GENOMIC DNA]</scope>
    <source>
        <strain evidence="2">cv. Nisqually</strain>
    </source>
</reference>
<dbReference type="EMBL" id="CM009297">
    <property type="protein sequence ID" value="PNT24584.1"/>
    <property type="molecule type" value="Genomic_DNA"/>
</dbReference>
<name>B9HJM8_POPTR</name>
<sequence>MGLKRATLKIYVQNGRAVFMFTSIYEQLWEAYFLENYHVVNKKSCSWAIEELLARGISIG</sequence>
<dbReference type="InParanoid" id="B9HJM8"/>
<dbReference type="AlphaFoldDB" id="B9HJM8"/>
<organism evidence="1 2">
    <name type="scientific">Populus trichocarpa</name>
    <name type="common">Western balsam poplar</name>
    <name type="synonym">Populus balsamifera subsp. trichocarpa</name>
    <dbReference type="NCBI Taxonomy" id="3694"/>
    <lineage>
        <taxon>Eukaryota</taxon>
        <taxon>Viridiplantae</taxon>
        <taxon>Streptophyta</taxon>
        <taxon>Embryophyta</taxon>
        <taxon>Tracheophyta</taxon>
        <taxon>Spermatophyta</taxon>
        <taxon>Magnoliopsida</taxon>
        <taxon>eudicotyledons</taxon>
        <taxon>Gunneridae</taxon>
        <taxon>Pentapetalae</taxon>
        <taxon>rosids</taxon>
        <taxon>fabids</taxon>
        <taxon>Malpighiales</taxon>
        <taxon>Salicaceae</taxon>
        <taxon>Saliceae</taxon>
        <taxon>Populus</taxon>
    </lineage>
</organism>
<gene>
    <name evidence="1" type="ORF">POPTR_008G142100</name>
</gene>
<accession>B9HJM8</accession>
<evidence type="ECO:0000313" key="2">
    <source>
        <dbReference type="Proteomes" id="UP000006729"/>
    </source>
</evidence>
<dbReference type="Proteomes" id="UP000006729">
    <property type="component" value="Chromosome 8"/>
</dbReference>
<evidence type="ECO:0000313" key="1">
    <source>
        <dbReference type="EMBL" id="PNT24584.1"/>
    </source>
</evidence>